<organismHost>
    <name type="scientific">Ovis aries</name>
    <name type="common">Sheep</name>
    <dbReference type="NCBI Taxonomy" id="9940"/>
</organismHost>
<feature type="region of interest" description="Disordered" evidence="1">
    <location>
        <begin position="1"/>
        <end position="101"/>
    </location>
</feature>
<proteinExistence type="predicted"/>
<feature type="compositionally biased region" description="Low complexity" evidence="1">
    <location>
        <begin position="29"/>
        <end position="52"/>
    </location>
</feature>
<organismHost>
    <name type="scientific">Capra hircus</name>
    <name type="common">Goat</name>
    <dbReference type="NCBI Taxonomy" id="9925"/>
</organismHost>
<evidence type="ECO:0000313" key="2">
    <source>
        <dbReference type="EMBL" id="ADY76772.1"/>
    </source>
</evidence>
<protein>
    <submittedName>
        <fullName evidence="2">PP103</fullName>
    </submittedName>
</protein>
<dbReference type="EMBL" id="HM133903">
    <property type="protein sequence ID" value="ADY76772.1"/>
    <property type="molecule type" value="Genomic_DNA"/>
</dbReference>
<feature type="compositionally biased region" description="Basic residues" evidence="1">
    <location>
        <begin position="69"/>
        <end position="79"/>
    </location>
</feature>
<name>F1AX04_ORFV</name>
<evidence type="ECO:0000313" key="3">
    <source>
        <dbReference type="Proteomes" id="UP000103309"/>
    </source>
</evidence>
<organism evidence="2 3">
    <name type="scientific">Orf virus</name>
    <name type="common">ORFV</name>
    <dbReference type="NCBI Taxonomy" id="10258"/>
    <lineage>
        <taxon>Viruses</taxon>
        <taxon>Varidnaviria</taxon>
        <taxon>Bamfordvirae</taxon>
        <taxon>Nucleocytoviricota</taxon>
        <taxon>Pokkesviricetes</taxon>
        <taxon>Chitovirales</taxon>
        <taxon>Poxviridae</taxon>
        <taxon>Chordopoxvirinae</taxon>
        <taxon>Parapoxvirus</taxon>
        <taxon>Parapoxvirus orf</taxon>
    </lineage>
</organism>
<sequence>MKAYASGVTARPSSSTMRAATSESQEQFRSPSARPRSSSTLSHTLRSSRWSRAPLQRCLESGNTAMANARRRSSGRRKTSSSEYSKGNTETQLGNISMSGR</sequence>
<organismHost>
    <name type="scientific">Homo sapiens</name>
    <name type="common">Human</name>
    <dbReference type="NCBI Taxonomy" id="9606"/>
</organismHost>
<dbReference type="Proteomes" id="UP000103309">
    <property type="component" value="Segment"/>
</dbReference>
<evidence type="ECO:0000256" key="1">
    <source>
        <dbReference type="SAM" id="MobiDB-lite"/>
    </source>
</evidence>
<accession>F1AX04</accession>
<feature type="compositionally biased region" description="Polar residues" evidence="1">
    <location>
        <begin position="83"/>
        <end position="101"/>
    </location>
</feature>
<reference evidence="2 3" key="1">
    <citation type="submission" date="2010-04" db="EMBL/GenBank/DDBJ databases">
        <title>Novel immune-modulators identified by a rapid, functional screen of the Parapox virus genome.</title>
        <authorList>
            <person name="McGuire M.J."/>
            <person name="Sykes K.F."/>
            <person name="Johnston S.A."/>
        </authorList>
    </citation>
    <scope>NUCLEOTIDE SEQUENCE [LARGE SCALE GENOMIC DNA]</scope>
    <source>
        <strain evidence="2">D1701</strain>
    </source>
</reference>
<feature type="compositionally biased region" description="Polar residues" evidence="1">
    <location>
        <begin position="11"/>
        <end position="28"/>
    </location>
</feature>